<evidence type="ECO:0000313" key="2">
    <source>
        <dbReference type="EMBL" id="KAJ5477156.1"/>
    </source>
</evidence>
<dbReference type="AlphaFoldDB" id="A0A9X0BP69"/>
<proteinExistence type="predicted"/>
<protein>
    <submittedName>
        <fullName evidence="2">Uncharacterized protein</fullName>
    </submittedName>
</protein>
<reference evidence="2" key="1">
    <citation type="submission" date="2022-12" db="EMBL/GenBank/DDBJ databases">
        <authorList>
            <person name="Petersen C."/>
        </authorList>
    </citation>
    <scope>NUCLEOTIDE SEQUENCE</scope>
    <source>
        <strain evidence="2">IBT 30728</strain>
    </source>
</reference>
<dbReference type="GeneID" id="81627150"/>
<evidence type="ECO:0000313" key="3">
    <source>
        <dbReference type="Proteomes" id="UP001148312"/>
    </source>
</evidence>
<keyword evidence="3" id="KW-1185">Reference proteome</keyword>
<dbReference type="EMBL" id="JAPWDQ010000010">
    <property type="protein sequence ID" value="KAJ5477156.1"/>
    <property type="molecule type" value="Genomic_DNA"/>
</dbReference>
<name>A0A9X0BP69_9EURO</name>
<accession>A0A9X0BP69</accession>
<sequence length="77" mass="8100">MHSAGKSKSHTHQPQATATDPTQSGVSGPEAERANPTLASGLGSLAPPYKDFPLLPLPTEFSFPSSSASYLYARRSL</sequence>
<organism evidence="2 3">
    <name type="scientific">Penicillium diatomitis</name>
    <dbReference type="NCBI Taxonomy" id="2819901"/>
    <lineage>
        <taxon>Eukaryota</taxon>
        <taxon>Fungi</taxon>
        <taxon>Dikarya</taxon>
        <taxon>Ascomycota</taxon>
        <taxon>Pezizomycotina</taxon>
        <taxon>Eurotiomycetes</taxon>
        <taxon>Eurotiomycetidae</taxon>
        <taxon>Eurotiales</taxon>
        <taxon>Aspergillaceae</taxon>
        <taxon>Penicillium</taxon>
    </lineage>
</organism>
<reference evidence="2" key="2">
    <citation type="journal article" date="2023" name="IMA Fungus">
        <title>Comparative genomic study of the Penicillium genus elucidates a diverse pangenome and 15 lateral gene transfer events.</title>
        <authorList>
            <person name="Petersen C."/>
            <person name="Sorensen T."/>
            <person name="Nielsen M.R."/>
            <person name="Sondergaard T.E."/>
            <person name="Sorensen J.L."/>
            <person name="Fitzpatrick D.A."/>
            <person name="Frisvad J.C."/>
            <person name="Nielsen K.L."/>
        </authorList>
    </citation>
    <scope>NUCLEOTIDE SEQUENCE</scope>
    <source>
        <strain evidence="2">IBT 30728</strain>
    </source>
</reference>
<evidence type="ECO:0000256" key="1">
    <source>
        <dbReference type="SAM" id="MobiDB-lite"/>
    </source>
</evidence>
<comment type="caution">
    <text evidence="2">The sequence shown here is derived from an EMBL/GenBank/DDBJ whole genome shotgun (WGS) entry which is preliminary data.</text>
</comment>
<feature type="region of interest" description="Disordered" evidence="1">
    <location>
        <begin position="1"/>
        <end position="45"/>
    </location>
</feature>
<feature type="compositionally biased region" description="Basic residues" evidence="1">
    <location>
        <begin position="1"/>
        <end position="11"/>
    </location>
</feature>
<feature type="compositionally biased region" description="Polar residues" evidence="1">
    <location>
        <begin position="12"/>
        <end position="26"/>
    </location>
</feature>
<gene>
    <name evidence="2" type="ORF">N7539_007300</name>
</gene>
<dbReference type="Proteomes" id="UP001148312">
    <property type="component" value="Unassembled WGS sequence"/>
</dbReference>
<dbReference type="RefSeq" id="XP_056787700.1">
    <property type="nucleotide sequence ID" value="XM_056936901.1"/>
</dbReference>